<name>A0ABV6R7B9_9MICO</name>
<dbReference type="SUPFAM" id="SSF103473">
    <property type="entry name" value="MFS general substrate transporter"/>
    <property type="match status" value="1"/>
</dbReference>
<sequence>MSPDPRPVPDPAAGASRAEVSADSFAVEADVFADEPGSDLPEPPAPDAADSGPAGRIAVAAPEAPLPAPAPARTGPRGPRGPVSIALAALAVLTVSFSLRPGAASVGPLLDPVTSAFGQGETFGGLLTALPGLCFGVFGLLAVPIAKRTGLTGTVVLAFLAATVGLALRPLSTGGVLFVLLTMLALAGPALGNVLVPAWVKRHGGSHTVALMTLYSIVLAAGGTAGGMLAVPMAGSAPEGWRFSLGVWALGAVVPVLVWLLVLRRTGHDFQPAPAGERVGGSLLRSPMALALTVTFGLQSMHAYIQMGWAPLILADAGLSPAAAGIIASVSPACGMLGGLVMPWIIARVRQLQPIMLSMGVLTAAGYTGLLLAPAAAPLLWMLLLGIGGFVFPATIALLPARTRDPRVTARLSGMVQPTGYILAAIGPFAVGLAHEALGGWRAILVVLALLSLVMGAMAWRASAPRMVDDELAV</sequence>
<feature type="transmembrane region" description="Helical" evidence="2">
    <location>
        <begin position="123"/>
        <end position="143"/>
    </location>
</feature>
<feature type="transmembrane region" description="Helical" evidence="2">
    <location>
        <begin position="354"/>
        <end position="373"/>
    </location>
</feature>
<evidence type="ECO:0000256" key="2">
    <source>
        <dbReference type="SAM" id="Phobius"/>
    </source>
</evidence>
<organism evidence="3 4">
    <name type="scientific">Brachybacterium hainanense</name>
    <dbReference type="NCBI Taxonomy" id="1541174"/>
    <lineage>
        <taxon>Bacteria</taxon>
        <taxon>Bacillati</taxon>
        <taxon>Actinomycetota</taxon>
        <taxon>Actinomycetes</taxon>
        <taxon>Micrococcales</taxon>
        <taxon>Dermabacteraceae</taxon>
        <taxon>Brachybacterium</taxon>
    </lineage>
</organism>
<feature type="transmembrane region" description="Helical" evidence="2">
    <location>
        <begin position="379"/>
        <end position="400"/>
    </location>
</feature>
<keyword evidence="4" id="KW-1185">Reference proteome</keyword>
<keyword evidence="2" id="KW-1133">Transmembrane helix</keyword>
<dbReference type="Pfam" id="PF07690">
    <property type="entry name" value="MFS_1"/>
    <property type="match status" value="1"/>
</dbReference>
<dbReference type="Gene3D" id="1.20.1250.20">
    <property type="entry name" value="MFS general substrate transporter like domains"/>
    <property type="match status" value="2"/>
</dbReference>
<keyword evidence="2" id="KW-0812">Transmembrane</keyword>
<comment type="caution">
    <text evidence="3">The sequence shown here is derived from an EMBL/GenBank/DDBJ whole genome shotgun (WGS) entry which is preliminary data.</text>
</comment>
<dbReference type="RefSeq" id="WP_376978009.1">
    <property type="nucleotide sequence ID" value="NZ_JBHLSV010000002.1"/>
</dbReference>
<feature type="transmembrane region" description="Helical" evidence="2">
    <location>
        <begin position="325"/>
        <end position="347"/>
    </location>
</feature>
<feature type="transmembrane region" description="Helical" evidence="2">
    <location>
        <begin position="440"/>
        <end position="460"/>
    </location>
</feature>
<evidence type="ECO:0000313" key="4">
    <source>
        <dbReference type="Proteomes" id="UP001589793"/>
    </source>
</evidence>
<accession>A0ABV6R7B9</accession>
<feature type="transmembrane region" description="Helical" evidence="2">
    <location>
        <begin position="150"/>
        <end position="168"/>
    </location>
</feature>
<feature type="transmembrane region" description="Helical" evidence="2">
    <location>
        <begin position="208"/>
        <end position="231"/>
    </location>
</feature>
<dbReference type="InterPro" id="IPR052524">
    <property type="entry name" value="MFS_Cyanate_Porter"/>
</dbReference>
<keyword evidence="2" id="KW-0472">Membrane</keyword>
<feature type="transmembrane region" description="Helical" evidence="2">
    <location>
        <begin position="83"/>
        <end position="103"/>
    </location>
</feature>
<feature type="region of interest" description="Disordered" evidence="1">
    <location>
        <begin position="1"/>
        <end position="54"/>
    </location>
</feature>
<feature type="transmembrane region" description="Helical" evidence="2">
    <location>
        <begin position="174"/>
        <end position="196"/>
    </location>
</feature>
<dbReference type="InterPro" id="IPR036259">
    <property type="entry name" value="MFS_trans_sf"/>
</dbReference>
<feature type="compositionally biased region" description="Pro residues" evidence="1">
    <location>
        <begin position="1"/>
        <end position="10"/>
    </location>
</feature>
<evidence type="ECO:0000256" key="1">
    <source>
        <dbReference type="SAM" id="MobiDB-lite"/>
    </source>
</evidence>
<dbReference type="Proteomes" id="UP001589793">
    <property type="component" value="Unassembled WGS sequence"/>
</dbReference>
<dbReference type="PANTHER" id="PTHR23523:SF2">
    <property type="entry name" value="2-NITROIMIDAZOLE TRANSPORTER"/>
    <property type="match status" value="1"/>
</dbReference>
<gene>
    <name evidence="3" type="ORF">ACFFF6_02775</name>
</gene>
<proteinExistence type="predicted"/>
<feature type="transmembrane region" description="Helical" evidence="2">
    <location>
        <begin position="283"/>
        <end position="305"/>
    </location>
</feature>
<reference evidence="3 4" key="1">
    <citation type="submission" date="2024-09" db="EMBL/GenBank/DDBJ databases">
        <authorList>
            <person name="Sun Q."/>
            <person name="Mori K."/>
        </authorList>
    </citation>
    <scope>NUCLEOTIDE SEQUENCE [LARGE SCALE GENOMIC DNA]</scope>
    <source>
        <strain evidence="3 4">CICC 10874</strain>
    </source>
</reference>
<feature type="transmembrane region" description="Helical" evidence="2">
    <location>
        <begin position="412"/>
        <end position="434"/>
    </location>
</feature>
<protein>
    <submittedName>
        <fullName evidence="3">MFS transporter</fullName>
    </submittedName>
</protein>
<dbReference type="PANTHER" id="PTHR23523">
    <property type="match status" value="1"/>
</dbReference>
<dbReference type="InterPro" id="IPR011701">
    <property type="entry name" value="MFS"/>
</dbReference>
<evidence type="ECO:0000313" key="3">
    <source>
        <dbReference type="EMBL" id="MFC0672875.1"/>
    </source>
</evidence>
<dbReference type="EMBL" id="JBHLSV010000002">
    <property type="protein sequence ID" value="MFC0672875.1"/>
    <property type="molecule type" value="Genomic_DNA"/>
</dbReference>
<feature type="transmembrane region" description="Helical" evidence="2">
    <location>
        <begin position="243"/>
        <end position="262"/>
    </location>
</feature>